<evidence type="ECO:0000313" key="2">
    <source>
        <dbReference type="Proteomes" id="UP000789831"/>
    </source>
</evidence>
<dbReference type="AlphaFoldDB" id="A0A9N9CGR6"/>
<protein>
    <submittedName>
        <fullName evidence="1">12875_t:CDS:1</fullName>
    </submittedName>
</protein>
<comment type="caution">
    <text evidence="1">The sequence shown here is derived from an EMBL/GenBank/DDBJ whole genome shotgun (WGS) entry which is preliminary data.</text>
</comment>
<name>A0A9N9CGR6_9GLOM</name>
<keyword evidence="2" id="KW-1185">Reference proteome</keyword>
<dbReference type="EMBL" id="CAJVPL010002076">
    <property type="protein sequence ID" value="CAG8598345.1"/>
    <property type="molecule type" value="Genomic_DNA"/>
</dbReference>
<sequence>MISSRREHLWSWDFGRPRRINEFIHEGSTQPILCAIMNMFGETWTPDEILPGFILDVDRSYFA</sequence>
<accession>A0A9N9CGR6</accession>
<reference evidence="1" key="1">
    <citation type="submission" date="2021-06" db="EMBL/GenBank/DDBJ databases">
        <authorList>
            <person name="Kallberg Y."/>
            <person name="Tangrot J."/>
            <person name="Rosling A."/>
        </authorList>
    </citation>
    <scope>NUCLEOTIDE SEQUENCE</scope>
    <source>
        <strain evidence="1">MT106</strain>
    </source>
</reference>
<evidence type="ECO:0000313" key="1">
    <source>
        <dbReference type="EMBL" id="CAG8598345.1"/>
    </source>
</evidence>
<organism evidence="1 2">
    <name type="scientific">Ambispora gerdemannii</name>
    <dbReference type="NCBI Taxonomy" id="144530"/>
    <lineage>
        <taxon>Eukaryota</taxon>
        <taxon>Fungi</taxon>
        <taxon>Fungi incertae sedis</taxon>
        <taxon>Mucoromycota</taxon>
        <taxon>Glomeromycotina</taxon>
        <taxon>Glomeromycetes</taxon>
        <taxon>Archaeosporales</taxon>
        <taxon>Ambisporaceae</taxon>
        <taxon>Ambispora</taxon>
    </lineage>
</organism>
<dbReference type="Proteomes" id="UP000789831">
    <property type="component" value="Unassembled WGS sequence"/>
</dbReference>
<feature type="non-terminal residue" evidence="1">
    <location>
        <position position="63"/>
    </location>
</feature>
<gene>
    <name evidence="1" type="ORF">AGERDE_LOCUS8968</name>
</gene>
<proteinExistence type="predicted"/>